<evidence type="ECO:0000313" key="2">
    <source>
        <dbReference type="EMBL" id="UQX86717.1"/>
    </source>
</evidence>
<accession>A0ABY4QSZ9</accession>
<dbReference type="InterPro" id="IPR050266">
    <property type="entry name" value="AB_hydrolase_sf"/>
</dbReference>
<evidence type="ECO:0000259" key="1">
    <source>
        <dbReference type="Pfam" id="PF12697"/>
    </source>
</evidence>
<gene>
    <name evidence="2" type="ORF">M6D93_10375</name>
</gene>
<dbReference type="InterPro" id="IPR000639">
    <property type="entry name" value="Epox_hydrolase-like"/>
</dbReference>
<dbReference type="Gene3D" id="3.40.50.1820">
    <property type="entry name" value="alpha/beta hydrolase"/>
    <property type="match status" value="1"/>
</dbReference>
<reference evidence="2" key="1">
    <citation type="journal article" date="2018" name="Int. J. Syst. Evol. Microbiol.">
        <title>Jatrophihabitans telluris sp. nov., isolated from sediment soil of lava forest wetlands and the emended description of the genus Jatrophihabitans.</title>
        <authorList>
            <person name="Lee K.C."/>
            <person name="Suh M.K."/>
            <person name="Eom M.K."/>
            <person name="Kim K.K."/>
            <person name="Kim J.S."/>
            <person name="Kim D.S."/>
            <person name="Ko S.H."/>
            <person name="Shin Y.K."/>
            <person name="Lee J.S."/>
        </authorList>
    </citation>
    <scope>NUCLEOTIDE SEQUENCE</scope>
    <source>
        <strain evidence="2">N237</strain>
    </source>
</reference>
<dbReference type="InterPro" id="IPR029058">
    <property type="entry name" value="AB_hydrolase_fold"/>
</dbReference>
<dbReference type="Proteomes" id="UP001056336">
    <property type="component" value="Chromosome"/>
</dbReference>
<dbReference type="PRINTS" id="PR00412">
    <property type="entry name" value="EPOXHYDRLASE"/>
</dbReference>
<protein>
    <submittedName>
        <fullName evidence="2">Alpha/beta hydrolase</fullName>
    </submittedName>
</protein>
<dbReference type="PANTHER" id="PTHR43798:SF33">
    <property type="entry name" value="HYDROLASE, PUTATIVE (AFU_ORTHOLOGUE AFUA_2G14860)-RELATED"/>
    <property type="match status" value="1"/>
</dbReference>
<dbReference type="InterPro" id="IPR000073">
    <property type="entry name" value="AB_hydrolase_1"/>
</dbReference>
<keyword evidence="3" id="KW-1185">Reference proteome</keyword>
<dbReference type="Pfam" id="PF12697">
    <property type="entry name" value="Abhydrolase_6"/>
    <property type="match status" value="1"/>
</dbReference>
<proteinExistence type="predicted"/>
<dbReference type="RefSeq" id="WP_249769074.1">
    <property type="nucleotide sequence ID" value="NZ_CP097332.1"/>
</dbReference>
<dbReference type="SUPFAM" id="SSF53474">
    <property type="entry name" value="alpha/beta-Hydrolases"/>
    <property type="match status" value="1"/>
</dbReference>
<evidence type="ECO:0000313" key="3">
    <source>
        <dbReference type="Proteomes" id="UP001056336"/>
    </source>
</evidence>
<keyword evidence="2" id="KW-0378">Hydrolase</keyword>
<dbReference type="PANTHER" id="PTHR43798">
    <property type="entry name" value="MONOACYLGLYCEROL LIPASE"/>
    <property type="match status" value="1"/>
</dbReference>
<name>A0ABY4QSZ9_9ACTN</name>
<reference evidence="2" key="2">
    <citation type="submission" date="2022-05" db="EMBL/GenBank/DDBJ databases">
        <authorList>
            <person name="Kim J.-S."/>
            <person name="Lee K."/>
            <person name="Suh M."/>
            <person name="Eom M."/>
            <person name="Kim J.-S."/>
            <person name="Kim D.-S."/>
            <person name="Ko S.-H."/>
            <person name="Shin Y."/>
            <person name="Lee J.-S."/>
        </authorList>
    </citation>
    <scope>NUCLEOTIDE SEQUENCE</scope>
    <source>
        <strain evidence="2">N237</strain>
    </source>
</reference>
<dbReference type="EMBL" id="CP097332">
    <property type="protein sequence ID" value="UQX86717.1"/>
    <property type="molecule type" value="Genomic_DNA"/>
</dbReference>
<feature type="domain" description="AB hydrolase-1" evidence="1">
    <location>
        <begin position="6"/>
        <end position="249"/>
    </location>
</feature>
<dbReference type="PRINTS" id="PR00111">
    <property type="entry name" value="ABHYDROLASE"/>
</dbReference>
<sequence>MSTPTVVLLHGQPDSSASFWALRHALAGRLPESVRVIAPDRPGYGANPAHATDFEGNVAWLRQWLRRISAGPVVLVGHSWAGAVAALAAADAATDSGLPIAALLLLSSIGPGCLLPLDPWLAAPGLGEAIAYTTLGLGRGPVTRKVAHILRRYTPPDDVPYAWASGAATRHRPLWRSFLTEQRAMVAKLGDVDRRLPQIQVPTLVVSGTSDSVIPARTPQALAAAIPGSRHVPIAGGHDLQLRQPDAVAVHIAGLVEQVW</sequence>
<dbReference type="GO" id="GO:0016787">
    <property type="term" value="F:hydrolase activity"/>
    <property type="evidence" value="ECO:0007669"/>
    <property type="project" value="UniProtKB-KW"/>
</dbReference>
<organism evidence="2 3">
    <name type="scientific">Jatrophihabitans telluris</name>
    <dbReference type="NCBI Taxonomy" id="2038343"/>
    <lineage>
        <taxon>Bacteria</taxon>
        <taxon>Bacillati</taxon>
        <taxon>Actinomycetota</taxon>
        <taxon>Actinomycetes</taxon>
        <taxon>Jatrophihabitantales</taxon>
        <taxon>Jatrophihabitantaceae</taxon>
        <taxon>Jatrophihabitans</taxon>
    </lineage>
</organism>